<dbReference type="PANTHER" id="PTHR32141">
    <property type="match status" value="1"/>
</dbReference>
<feature type="domain" description="F-box/LRR-repeat protein 15/At3g58940/PEG3-like LRR" evidence="2">
    <location>
        <begin position="19"/>
        <end position="85"/>
    </location>
</feature>
<evidence type="ECO:0000256" key="1">
    <source>
        <dbReference type="SAM" id="MobiDB-lite"/>
    </source>
</evidence>
<dbReference type="Gene3D" id="3.80.10.10">
    <property type="entry name" value="Ribonuclease Inhibitor"/>
    <property type="match status" value="1"/>
</dbReference>
<dbReference type="InterPro" id="IPR032675">
    <property type="entry name" value="LRR_dom_sf"/>
</dbReference>
<dbReference type="PANTHER" id="PTHR32141:SF97">
    <property type="entry name" value="OS04G0231400 PROTEIN"/>
    <property type="match status" value="1"/>
</dbReference>
<dbReference type="Pfam" id="PF24758">
    <property type="entry name" value="LRR_At5g56370"/>
    <property type="match status" value="1"/>
</dbReference>
<feature type="compositionally biased region" description="Basic and acidic residues" evidence="1">
    <location>
        <begin position="331"/>
        <end position="341"/>
    </location>
</feature>
<name>N1QRC1_AEGTA</name>
<dbReference type="InterPro" id="IPR055302">
    <property type="entry name" value="F-box_dom-containing"/>
</dbReference>
<accession>N1QRC1</accession>
<protein>
    <recommendedName>
        <fullName evidence="2">F-box/LRR-repeat protein 15/At3g58940/PEG3-like LRR domain-containing protein</fullName>
    </recommendedName>
</protein>
<dbReference type="EnsemblPlants" id="EMT02517">
    <property type="protein sequence ID" value="EMT02517"/>
    <property type="gene ID" value="F775_03360"/>
</dbReference>
<feature type="region of interest" description="Disordered" evidence="1">
    <location>
        <begin position="319"/>
        <end position="347"/>
    </location>
</feature>
<dbReference type="SUPFAM" id="SSF52047">
    <property type="entry name" value="RNI-like"/>
    <property type="match status" value="1"/>
</dbReference>
<organism evidence="3">
    <name type="scientific">Aegilops tauschii</name>
    <name type="common">Tausch's goatgrass</name>
    <name type="synonym">Aegilops squarrosa</name>
    <dbReference type="NCBI Taxonomy" id="37682"/>
    <lineage>
        <taxon>Eukaryota</taxon>
        <taxon>Viridiplantae</taxon>
        <taxon>Streptophyta</taxon>
        <taxon>Embryophyta</taxon>
        <taxon>Tracheophyta</taxon>
        <taxon>Spermatophyta</taxon>
        <taxon>Magnoliopsida</taxon>
        <taxon>Liliopsida</taxon>
        <taxon>Poales</taxon>
        <taxon>Poaceae</taxon>
        <taxon>BOP clade</taxon>
        <taxon>Pooideae</taxon>
        <taxon>Triticodae</taxon>
        <taxon>Triticeae</taxon>
        <taxon>Triticinae</taxon>
        <taxon>Aegilops</taxon>
    </lineage>
</organism>
<evidence type="ECO:0000259" key="2">
    <source>
        <dbReference type="Pfam" id="PF24758"/>
    </source>
</evidence>
<sequence length="347" mass="38975">MPVPQQNKQEEDAHRVYELDPATLPGHTLRVLDLARCHLESSPGTTAFPRLATLRLCKCSSTTTDLEDIIRAAPTLGSLHIESHTYDGLLVEFSMKSPASELEQADLTLGRTTYGVSDWSATYGSLLRCLRQAKVLRLKVPEIMGIAGVQVTLHRLERLDLEVPYKSCNACPIDDAAGAMADLFQCFPVIHDLRIRILPHPPAANVPLQDFDVSMYLFEKRDSEEMAPLMFDDGFGSTLVLPELPSLTGSLGSHLKNVRLEFELTQQSIFEVCLAKFFAENCMDLEVLEVDDGKQWFFAHIGWTVERWRAKALEQSKQMERNSNVEAMQTGKREMDGDVQHNLKNKS</sequence>
<dbReference type="AlphaFoldDB" id="N1QRC1"/>
<proteinExistence type="predicted"/>
<evidence type="ECO:0000313" key="3">
    <source>
        <dbReference type="EnsemblPlants" id="EMT02517"/>
    </source>
</evidence>
<reference evidence="3" key="1">
    <citation type="submission" date="2015-06" db="UniProtKB">
        <authorList>
            <consortium name="EnsemblPlants"/>
        </authorList>
    </citation>
    <scope>IDENTIFICATION</scope>
</reference>
<dbReference type="InterPro" id="IPR055411">
    <property type="entry name" value="LRR_FXL15/At3g58940/PEG3-like"/>
</dbReference>